<dbReference type="RefSeq" id="WP_133148842.1">
    <property type="nucleotide sequence ID" value="NZ_MDBP01000117.1"/>
</dbReference>
<dbReference type="EMBL" id="SYVV01000093">
    <property type="protein sequence ID" value="TKG25721.1"/>
    <property type="molecule type" value="Genomic_DNA"/>
</dbReference>
<comment type="caution">
    <text evidence="1">The sequence shown here is derived from an EMBL/GenBank/DDBJ whole genome shotgun (WGS) entry which is preliminary data.</text>
</comment>
<proteinExistence type="predicted"/>
<protein>
    <submittedName>
        <fullName evidence="1">Uncharacterized protein</fullName>
    </submittedName>
</protein>
<name>A0AB38NJQ7_9VIBR</name>
<reference evidence="1 2" key="1">
    <citation type="submission" date="2019-04" db="EMBL/GenBank/DDBJ databases">
        <title>A reverse ecology approach based on a biological definition of microbial populations.</title>
        <authorList>
            <person name="Arevalo P."/>
            <person name="Vaninsberghe D."/>
            <person name="Elsherbini J."/>
            <person name="Gore J."/>
            <person name="Polz M."/>
        </authorList>
    </citation>
    <scope>NUCLEOTIDE SEQUENCE [LARGE SCALE GENOMIC DNA]</scope>
    <source>
        <strain evidence="1 2">10N.222.45.A8</strain>
    </source>
</reference>
<gene>
    <name evidence="1" type="ORF">FC057_24870</name>
</gene>
<dbReference type="Proteomes" id="UP000308018">
    <property type="component" value="Unassembled WGS sequence"/>
</dbReference>
<sequence length="304" mass="35230">MNIENEVKKFKTHVSTMSEEESMKHFSEQQKAYDIEYKSFKSAYDEDKCYMCGNPFSSISTEKPCLHWLLRRCKFKKKDFKKISEAFDFYQISAYLRWVAFAESGAKNINNLKEESSDRKKFEVTIKWKNIEWTLDCSHNDFAGHAGSKTDFPHWHFQMRIDGRQFINFNDYHIQFSNNDQLKLTLENDQDSGFEHNFGYAGEGMQEVMDDIAKDFDGHMESAMSASNPDDGSVHIQSMVMAPDGGISGEKIDEALEMHRKTGKTLQYCFSKVLESDENVSIKSIVSPSESVPEIAKRTERTRR</sequence>
<accession>A0AB38NJQ7</accession>
<evidence type="ECO:0000313" key="2">
    <source>
        <dbReference type="Proteomes" id="UP000308018"/>
    </source>
</evidence>
<organism evidence="1 2">
    <name type="scientific">Vibrio tasmaniensis</name>
    <dbReference type="NCBI Taxonomy" id="212663"/>
    <lineage>
        <taxon>Bacteria</taxon>
        <taxon>Pseudomonadati</taxon>
        <taxon>Pseudomonadota</taxon>
        <taxon>Gammaproteobacteria</taxon>
        <taxon>Vibrionales</taxon>
        <taxon>Vibrionaceae</taxon>
        <taxon>Vibrio</taxon>
    </lineage>
</organism>
<dbReference type="AlphaFoldDB" id="A0AB38NJQ7"/>
<evidence type="ECO:0000313" key="1">
    <source>
        <dbReference type="EMBL" id="TKG25721.1"/>
    </source>
</evidence>